<dbReference type="SUPFAM" id="SSF49464">
    <property type="entry name" value="Carboxypeptidase regulatory domain-like"/>
    <property type="match status" value="1"/>
</dbReference>
<evidence type="ECO:0000313" key="2">
    <source>
        <dbReference type="Proteomes" id="UP001491349"/>
    </source>
</evidence>
<dbReference type="RefSeq" id="WP_187659387.1">
    <property type="nucleotide sequence ID" value="NZ_JACTAB010000001.1"/>
</dbReference>
<dbReference type="SUPFAM" id="SSF56935">
    <property type="entry name" value="Porins"/>
    <property type="match status" value="1"/>
</dbReference>
<evidence type="ECO:0000313" key="1">
    <source>
        <dbReference type="EMBL" id="MEK8179265.1"/>
    </source>
</evidence>
<accession>A0ABU9DXY8</accession>
<sequence length="879" mass="101455">MKNLLINKIILILFLTTTVYSQTIKGTITDSLGVVPFATVVIKDKNELIKQFTTSDEKGFYRLQLKKERDTLFLEVSTLIHEPRTVDLSKLKIVNNELMIDFFLKERITNLKEVIIKKAPPILQKKDTLEYNPNSFIDGSEKVVEDLLKKLPGIKVEDNGTIKYKGKEIKKMLLDGDDLFDANYTIGSKNINVDMIEKVQGIENYEENSLLKGIKDSDDVVLNLVLKKGKTDFSGNSTLGYGIEDRYYGTLSGVLVNKKIKAFGLSSFNNVGQNNTPYDFSSEIISLENIKNQNLLSKSLINQGNFNSLLDNNFHRLNNNFYTSLNTLNKVFKKSSFKVNLGFYQDELSRLNKSNSIIFLQNEIIEINETNSLNKRPKLFDANVHFSNKEKDNFHWEYISKINQSELIFNDISSNNNLIQNNNVTTNQFNTSHNINSTLKISEKKAIVTSLHFTKNKLPQSLKTNPPTAIDDLGLLLAANQQSEFQKQFLSINNSYFVSSKKLKYAIHTSYFDLRNSLFSNLLNQNNQSIGNEFRNENIYNIKNLNINPILVYNEKKYSFRIGLNAIYNDLDFNDASEKIKKEAYFIVPKVTAIYKLDTHSSLNYNYSFNQILPEEDRLFSGIIQTSYRDFISNEIRLEYLKTHSHSLSFNHHDFFNLTQFNVAITHDNRPNNYFQETIINQNITVSNQFFAKISNKDYGITVSSEKYIHSLRTTFQLNSSFNLSFDNNILNESDLREIKNKNFTANFTARRGINKKLVIENKTFYLNSNFKVEDEQLNNNFQMLTNQTKILFKSKKFINSNLVGNFISPNLKSNDNYFFLDYEINFTPKNKNLTYSLIGKNLTNNKTFTTVSASDFSTNKGSHNLIERYVMFKITFGF</sequence>
<dbReference type="Proteomes" id="UP001491349">
    <property type="component" value="Unassembled WGS sequence"/>
</dbReference>
<dbReference type="InterPro" id="IPR008969">
    <property type="entry name" value="CarboxyPept-like_regulatory"/>
</dbReference>
<organism evidence="1 2">
    <name type="scientific">Flavobacterium buctense</name>
    <dbReference type="NCBI Taxonomy" id="1648146"/>
    <lineage>
        <taxon>Bacteria</taxon>
        <taxon>Pseudomonadati</taxon>
        <taxon>Bacteroidota</taxon>
        <taxon>Flavobacteriia</taxon>
        <taxon>Flavobacteriales</taxon>
        <taxon>Flavobacteriaceae</taxon>
        <taxon>Flavobacterium</taxon>
    </lineage>
</organism>
<dbReference type="EMBL" id="JBBPCB010000001">
    <property type="protein sequence ID" value="MEK8179265.1"/>
    <property type="molecule type" value="Genomic_DNA"/>
</dbReference>
<protein>
    <submittedName>
        <fullName evidence="1">Carboxypeptidase-like regulatory domain-containing protein</fullName>
    </submittedName>
</protein>
<name>A0ABU9DXY8_9FLAO</name>
<keyword evidence="2" id="KW-1185">Reference proteome</keyword>
<reference evidence="1 2" key="1">
    <citation type="submission" date="2024-04" db="EMBL/GenBank/DDBJ databases">
        <title>draft genome sequnece of Flavobacterium buctense JCM 30750.</title>
        <authorList>
            <person name="Kim D.-U."/>
        </authorList>
    </citation>
    <scope>NUCLEOTIDE SEQUENCE [LARGE SCALE GENOMIC DNA]</scope>
    <source>
        <strain evidence="1 2">JCM 30750</strain>
    </source>
</reference>
<gene>
    <name evidence="1" type="ORF">WMW71_02830</name>
</gene>
<comment type="caution">
    <text evidence="1">The sequence shown here is derived from an EMBL/GenBank/DDBJ whole genome shotgun (WGS) entry which is preliminary data.</text>
</comment>
<proteinExistence type="predicted"/>